<sequence length="56" mass="6266">MSMVYVFVFLGNLAAAWYIYDASDYSKMLLQAVLVTLLMAGVEAIGKRKSGIRSRF</sequence>
<evidence type="ECO:0000313" key="3">
    <source>
        <dbReference type="Proteomes" id="UP001596028"/>
    </source>
</evidence>
<evidence type="ECO:0000256" key="1">
    <source>
        <dbReference type="SAM" id="Phobius"/>
    </source>
</evidence>
<feature type="transmembrane region" description="Helical" evidence="1">
    <location>
        <begin position="26"/>
        <end position="46"/>
    </location>
</feature>
<dbReference type="RefSeq" id="WP_378101783.1">
    <property type="nucleotide sequence ID" value="NZ_JBHSEP010000027.1"/>
</dbReference>
<keyword evidence="3" id="KW-1185">Reference proteome</keyword>
<accession>A0ABV9FLW3</accession>
<name>A0ABV9FLW3_9BACL</name>
<reference evidence="3" key="1">
    <citation type="journal article" date="2019" name="Int. J. Syst. Evol. Microbiol.">
        <title>The Global Catalogue of Microorganisms (GCM) 10K type strain sequencing project: providing services to taxonomists for standard genome sequencing and annotation.</title>
        <authorList>
            <consortium name="The Broad Institute Genomics Platform"/>
            <consortium name="The Broad Institute Genome Sequencing Center for Infectious Disease"/>
            <person name="Wu L."/>
            <person name="Ma J."/>
        </authorList>
    </citation>
    <scope>NUCLEOTIDE SEQUENCE [LARGE SCALE GENOMIC DNA]</scope>
    <source>
        <strain evidence="3">CCUG 49571</strain>
    </source>
</reference>
<dbReference type="Proteomes" id="UP001596028">
    <property type="component" value="Unassembled WGS sequence"/>
</dbReference>
<gene>
    <name evidence="2" type="ORF">ACFO3S_25285</name>
</gene>
<proteinExistence type="predicted"/>
<organism evidence="2 3">
    <name type="scientific">Cohnella hongkongensis</name>
    <dbReference type="NCBI Taxonomy" id="178337"/>
    <lineage>
        <taxon>Bacteria</taxon>
        <taxon>Bacillati</taxon>
        <taxon>Bacillota</taxon>
        <taxon>Bacilli</taxon>
        <taxon>Bacillales</taxon>
        <taxon>Paenibacillaceae</taxon>
        <taxon>Cohnella</taxon>
    </lineage>
</organism>
<comment type="caution">
    <text evidence="2">The sequence shown here is derived from an EMBL/GenBank/DDBJ whole genome shotgun (WGS) entry which is preliminary data.</text>
</comment>
<protein>
    <submittedName>
        <fullName evidence="2">Uncharacterized protein</fullName>
    </submittedName>
</protein>
<keyword evidence="1" id="KW-1133">Transmembrane helix</keyword>
<evidence type="ECO:0000313" key="2">
    <source>
        <dbReference type="EMBL" id="MFC4601576.1"/>
    </source>
</evidence>
<keyword evidence="1" id="KW-0472">Membrane</keyword>
<keyword evidence="1" id="KW-0812">Transmembrane</keyword>
<dbReference type="EMBL" id="JBHSEP010000027">
    <property type="protein sequence ID" value="MFC4601576.1"/>
    <property type="molecule type" value="Genomic_DNA"/>
</dbReference>